<dbReference type="AlphaFoldDB" id="A0AAU7QDK6"/>
<accession>A0AAU7QDK6</accession>
<dbReference type="EMBL" id="CP157947">
    <property type="protein sequence ID" value="XBS71168.1"/>
    <property type="molecule type" value="Genomic_DNA"/>
</dbReference>
<organism evidence="1">
    <name type="scientific">Acerihabitans sp. KWT182</name>
    <dbReference type="NCBI Taxonomy" id="3157919"/>
    <lineage>
        <taxon>Bacteria</taxon>
        <taxon>Pseudomonadati</taxon>
        <taxon>Pseudomonadota</taxon>
        <taxon>Gammaproteobacteria</taxon>
        <taxon>Enterobacterales</taxon>
        <taxon>Pectobacteriaceae</taxon>
        <taxon>Acerihabitans</taxon>
    </lineage>
</organism>
<evidence type="ECO:0000313" key="1">
    <source>
        <dbReference type="EMBL" id="XBS71168.1"/>
    </source>
</evidence>
<proteinExistence type="predicted"/>
<reference evidence="1" key="1">
    <citation type="submission" date="2024-06" db="EMBL/GenBank/DDBJ databases">
        <authorList>
            <person name="Coelho C."/>
            <person name="Bento M."/>
            <person name="Garcia E."/>
            <person name="Camelo A."/>
            <person name="Brandao I."/>
            <person name="Espirito Santo C."/>
            <person name="Trovao J."/>
            <person name="Verissimo A."/>
            <person name="Costa J."/>
            <person name="Tiago I."/>
        </authorList>
    </citation>
    <scope>NUCLEOTIDE SEQUENCE</scope>
    <source>
        <strain evidence="1">KWT182</strain>
    </source>
</reference>
<gene>
    <name evidence="1" type="ORF">ABK905_09485</name>
</gene>
<name>A0AAU7QDK6_9GAMM</name>
<sequence>MSGRRWVDYLVIGGKRHGERYVELQEEGSVFVEAKIQPLIEFVAPNLAAKLHKGKGEYHKVERFVYNEKTYLLAILNSREGYDIESLLLKSDPPVKPID</sequence>
<protein>
    <submittedName>
        <fullName evidence="1">Uncharacterized protein</fullName>
    </submittedName>
</protein>